<protein>
    <recommendedName>
        <fullName evidence="7">Endocytosis protein 3</fullName>
    </recommendedName>
</protein>
<dbReference type="SUPFAM" id="SSF47473">
    <property type="entry name" value="EF-hand"/>
    <property type="match status" value="1"/>
</dbReference>
<dbReference type="PROSITE" id="PS50031">
    <property type="entry name" value="EH"/>
    <property type="match status" value="1"/>
</dbReference>
<evidence type="ECO:0000259" key="4">
    <source>
        <dbReference type="PROSITE" id="PS50222"/>
    </source>
</evidence>
<dbReference type="InterPro" id="IPR000261">
    <property type="entry name" value="EH_dom"/>
</dbReference>
<dbReference type="GO" id="GO:0016197">
    <property type="term" value="P:endosomal transport"/>
    <property type="evidence" value="ECO:0007669"/>
    <property type="project" value="TreeGrafter"/>
</dbReference>
<dbReference type="PROSITE" id="PS00018">
    <property type="entry name" value="EF_HAND_1"/>
    <property type="match status" value="1"/>
</dbReference>
<dbReference type="EMBL" id="RBNJ01006076">
    <property type="protein sequence ID" value="RUS28822.1"/>
    <property type="molecule type" value="Genomic_DNA"/>
</dbReference>
<dbReference type="GO" id="GO:0005886">
    <property type="term" value="C:plasma membrane"/>
    <property type="evidence" value="ECO:0007669"/>
    <property type="project" value="TreeGrafter"/>
</dbReference>
<organism evidence="5 6">
    <name type="scientific">Jimgerdemannia flammicorona</name>
    <dbReference type="NCBI Taxonomy" id="994334"/>
    <lineage>
        <taxon>Eukaryota</taxon>
        <taxon>Fungi</taxon>
        <taxon>Fungi incertae sedis</taxon>
        <taxon>Mucoromycota</taxon>
        <taxon>Mucoromycotina</taxon>
        <taxon>Endogonomycetes</taxon>
        <taxon>Endogonales</taxon>
        <taxon>Endogonaceae</taxon>
        <taxon>Jimgerdemannia</taxon>
    </lineage>
</organism>
<dbReference type="Pfam" id="PF12763">
    <property type="entry name" value="EH"/>
    <property type="match status" value="1"/>
</dbReference>
<reference evidence="5 6" key="1">
    <citation type="journal article" date="2018" name="New Phytol.">
        <title>Phylogenomics of Endogonaceae and evolution of mycorrhizas within Mucoromycota.</title>
        <authorList>
            <person name="Chang Y."/>
            <person name="Desiro A."/>
            <person name="Na H."/>
            <person name="Sandor L."/>
            <person name="Lipzen A."/>
            <person name="Clum A."/>
            <person name="Barry K."/>
            <person name="Grigoriev I.V."/>
            <person name="Martin F.M."/>
            <person name="Stajich J.E."/>
            <person name="Smith M.E."/>
            <person name="Bonito G."/>
            <person name="Spatafora J.W."/>
        </authorList>
    </citation>
    <scope>NUCLEOTIDE SEQUENCE [LARGE SCALE GENOMIC DNA]</scope>
    <source>
        <strain evidence="5 6">AD002</strain>
    </source>
</reference>
<dbReference type="SMART" id="SM00027">
    <property type="entry name" value="EH"/>
    <property type="match status" value="1"/>
</dbReference>
<name>A0A433QG86_9FUNG</name>
<feature type="compositionally biased region" description="Basic and acidic residues" evidence="2">
    <location>
        <begin position="129"/>
        <end position="147"/>
    </location>
</feature>
<dbReference type="Gene3D" id="1.10.238.10">
    <property type="entry name" value="EF-hand"/>
    <property type="match status" value="1"/>
</dbReference>
<dbReference type="InterPro" id="IPR018247">
    <property type="entry name" value="EF_Hand_1_Ca_BS"/>
</dbReference>
<evidence type="ECO:0008006" key="7">
    <source>
        <dbReference type="Google" id="ProtNLM"/>
    </source>
</evidence>
<dbReference type="GO" id="GO:0005509">
    <property type="term" value="F:calcium ion binding"/>
    <property type="evidence" value="ECO:0007669"/>
    <property type="project" value="InterPro"/>
</dbReference>
<feature type="domain" description="EH" evidence="3">
    <location>
        <begin position="25"/>
        <end position="103"/>
    </location>
</feature>
<proteinExistence type="predicted"/>
<dbReference type="PANTHER" id="PTHR11216">
    <property type="entry name" value="EH DOMAIN"/>
    <property type="match status" value="1"/>
</dbReference>
<dbReference type="InterPro" id="IPR011992">
    <property type="entry name" value="EF-hand-dom_pair"/>
</dbReference>
<dbReference type="PANTHER" id="PTHR11216:SF174">
    <property type="entry name" value="GH06923P"/>
    <property type="match status" value="1"/>
</dbReference>
<dbReference type="GO" id="GO:0006897">
    <property type="term" value="P:endocytosis"/>
    <property type="evidence" value="ECO:0007669"/>
    <property type="project" value="TreeGrafter"/>
</dbReference>
<accession>A0A433QG86</accession>
<evidence type="ECO:0000256" key="1">
    <source>
        <dbReference type="ARBA" id="ARBA00022837"/>
    </source>
</evidence>
<dbReference type="CDD" id="cd00052">
    <property type="entry name" value="EH"/>
    <property type="match status" value="1"/>
</dbReference>
<sequence>MAHVNQAISTITENESSRFGIPPDARQRYEIVFDANHSDNFMDGTTVRKIWAKSRLDPKTLAKIWELADMDEDGLLNQHEFCVGMHLIDDRLRGFPVPEVLPSGRAYIHADVMEKSLGCTYSRSSHPSLVREARKEERGRLDYGKQM</sequence>
<evidence type="ECO:0000259" key="3">
    <source>
        <dbReference type="PROSITE" id="PS50031"/>
    </source>
</evidence>
<dbReference type="InterPro" id="IPR002048">
    <property type="entry name" value="EF_hand_dom"/>
</dbReference>
<evidence type="ECO:0000256" key="2">
    <source>
        <dbReference type="SAM" id="MobiDB-lite"/>
    </source>
</evidence>
<dbReference type="Proteomes" id="UP000274822">
    <property type="component" value="Unassembled WGS sequence"/>
</dbReference>
<comment type="caution">
    <text evidence="5">The sequence shown here is derived from an EMBL/GenBank/DDBJ whole genome shotgun (WGS) entry which is preliminary data.</text>
</comment>
<dbReference type="PROSITE" id="PS50222">
    <property type="entry name" value="EF_HAND_2"/>
    <property type="match status" value="1"/>
</dbReference>
<feature type="region of interest" description="Disordered" evidence="2">
    <location>
        <begin position="128"/>
        <end position="147"/>
    </location>
</feature>
<evidence type="ECO:0000313" key="6">
    <source>
        <dbReference type="Proteomes" id="UP000274822"/>
    </source>
</evidence>
<dbReference type="AlphaFoldDB" id="A0A433QG86"/>
<dbReference type="GO" id="GO:0005737">
    <property type="term" value="C:cytoplasm"/>
    <property type="evidence" value="ECO:0007669"/>
    <property type="project" value="TreeGrafter"/>
</dbReference>
<feature type="domain" description="EF-hand" evidence="4">
    <location>
        <begin position="56"/>
        <end position="91"/>
    </location>
</feature>
<keyword evidence="6" id="KW-1185">Reference proteome</keyword>
<evidence type="ECO:0000313" key="5">
    <source>
        <dbReference type="EMBL" id="RUS28822.1"/>
    </source>
</evidence>
<gene>
    <name evidence="5" type="ORF">BC938DRAFT_481410</name>
</gene>
<keyword evidence="1" id="KW-0106">Calcium</keyword>